<dbReference type="Gene3D" id="3.40.50.2000">
    <property type="entry name" value="Glycogen Phosphorylase B"/>
    <property type="match status" value="2"/>
</dbReference>
<evidence type="ECO:0008006" key="5">
    <source>
        <dbReference type="Google" id="ProtNLM"/>
    </source>
</evidence>
<dbReference type="EMBL" id="CP097506">
    <property type="protein sequence ID" value="URD98630.1"/>
    <property type="molecule type" value="Genomic_DNA"/>
</dbReference>
<name>A0A9E7FMN4_9LILI</name>
<dbReference type="OrthoDB" id="5835829at2759"/>
<dbReference type="CDD" id="cd03784">
    <property type="entry name" value="GT1_Gtf-like"/>
    <property type="match status" value="1"/>
</dbReference>
<dbReference type="GO" id="GO:0080044">
    <property type="term" value="F:quercetin 7-O-glucosyltransferase activity"/>
    <property type="evidence" value="ECO:0007669"/>
    <property type="project" value="TreeGrafter"/>
</dbReference>
<dbReference type="FunFam" id="3.40.50.2000:FF:000108">
    <property type="entry name" value="UDP-glycosyltransferase 83A1"/>
    <property type="match status" value="1"/>
</dbReference>
<evidence type="ECO:0000256" key="2">
    <source>
        <dbReference type="ARBA" id="ARBA00022679"/>
    </source>
</evidence>
<dbReference type="GO" id="GO:0080043">
    <property type="term" value="F:quercetin 3-O-glucosyltransferase activity"/>
    <property type="evidence" value="ECO:0007669"/>
    <property type="project" value="TreeGrafter"/>
</dbReference>
<gene>
    <name evidence="3" type="ORF">MUK42_31448</name>
</gene>
<evidence type="ECO:0000313" key="4">
    <source>
        <dbReference type="Proteomes" id="UP001055439"/>
    </source>
</evidence>
<keyword evidence="4" id="KW-1185">Reference proteome</keyword>
<proteinExistence type="inferred from homology"/>
<dbReference type="SUPFAM" id="SSF53756">
    <property type="entry name" value="UDP-Glycosyltransferase/glycogen phosphorylase"/>
    <property type="match status" value="1"/>
</dbReference>
<accession>A0A9E7FMN4</accession>
<organism evidence="3 4">
    <name type="scientific">Musa troglodytarum</name>
    <name type="common">fe'i banana</name>
    <dbReference type="NCBI Taxonomy" id="320322"/>
    <lineage>
        <taxon>Eukaryota</taxon>
        <taxon>Viridiplantae</taxon>
        <taxon>Streptophyta</taxon>
        <taxon>Embryophyta</taxon>
        <taxon>Tracheophyta</taxon>
        <taxon>Spermatophyta</taxon>
        <taxon>Magnoliopsida</taxon>
        <taxon>Liliopsida</taxon>
        <taxon>Zingiberales</taxon>
        <taxon>Musaceae</taxon>
        <taxon>Musa</taxon>
    </lineage>
</organism>
<sequence>MWNKKPAKVSNCLNKRPFHSDLSTIYVMAEVHNCDSRADMGVLPHALVLPYPAQGHVIPLMELSHCLVDHGFRITFVNTEFNHDRVVAALQIDGTMEQINLVSVPDGLDQEEDRNDLGRLTEGLMKTMPLCLEELIRKSSEAGDRITCMIVDESIAWALEIAKKMGLRPAAFWPASAQLLATLLSIPELTSKGVIDADGAATRQEMFQLGPGMPPMNTAHFVWNCIGDRRTQCTVFNCILDNNRAIEISEFVICNSFKEIEEPVFASAPRILPVGPLLTGLRPRRPAGHFWPEDTTCMSWLDEQPLSSVIYASFGSFTIFDRRQFQELALGLEATGRPFLWVVRPDLTTASGDAYPPGFEARVAGRGRMVAWSPQHRVLAHPSVGCFLSHCGWNSTMEGISNGVLFLCWPYFADQFLNQSFICDVWKVGLRLMPDESGIVKQERIKSKVEELLGDEEMRSKALLLKDTAHRNISRGGSSSQNLQAFVDAMKTSTKD</sequence>
<dbReference type="PANTHER" id="PTHR11926:SF1412">
    <property type="entry name" value="UDP-GLYCOSYLTRANSFERASE 83A1-LIKE"/>
    <property type="match status" value="1"/>
</dbReference>
<dbReference type="FunFam" id="3.40.50.2000:FF:000061">
    <property type="entry name" value="UDP-glycosyltransferase 83A1"/>
    <property type="match status" value="1"/>
</dbReference>
<keyword evidence="2" id="KW-0808">Transferase</keyword>
<protein>
    <recommendedName>
        <fullName evidence="5">UDP-glycosyltransferase 83A1</fullName>
    </recommendedName>
</protein>
<dbReference type="PANTHER" id="PTHR11926">
    <property type="entry name" value="GLUCOSYL/GLUCURONOSYL TRANSFERASES"/>
    <property type="match status" value="1"/>
</dbReference>
<evidence type="ECO:0000313" key="3">
    <source>
        <dbReference type="EMBL" id="URD98630.1"/>
    </source>
</evidence>
<dbReference type="InterPro" id="IPR002213">
    <property type="entry name" value="UDP_glucos_trans"/>
</dbReference>
<reference evidence="3" key="1">
    <citation type="submission" date="2022-05" db="EMBL/GenBank/DDBJ databases">
        <title>The Musa troglodytarum L. genome provides insights into the mechanism of non-climacteric behaviour and enrichment of carotenoids.</title>
        <authorList>
            <person name="Wang J."/>
        </authorList>
    </citation>
    <scope>NUCLEOTIDE SEQUENCE</scope>
    <source>
        <tissue evidence="3">Leaf</tissue>
    </source>
</reference>
<dbReference type="Proteomes" id="UP001055439">
    <property type="component" value="Chromosome 4"/>
</dbReference>
<dbReference type="AlphaFoldDB" id="A0A9E7FMN4"/>
<dbReference type="Pfam" id="PF00201">
    <property type="entry name" value="UDPGT"/>
    <property type="match status" value="1"/>
</dbReference>
<evidence type="ECO:0000256" key="1">
    <source>
        <dbReference type="ARBA" id="ARBA00009995"/>
    </source>
</evidence>
<comment type="similarity">
    <text evidence="1">Belongs to the UDP-glycosyltransferase family.</text>
</comment>